<sequence length="54" mass="6157">MRVNWFPYYRNPIPQVVVDGIDGFLCYEQVNPTSWRRTGILAALSNLFGVTPIA</sequence>
<organism evidence="1 2">
    <name type="scientific">Mesorhizobium escarrei</name>
    <dbReference type="NCBI Taxonomy" id="666018"/>
    <lineage>
        <taxon>Bacteria</taxon>
        <taxon>Pseudomonadati</taxon>
        <taxon>Pseudomonadota</taxon>
        <taxon>Alphaproteobacteria</taxon>
        <taxon>Hyphomicrobiales</taxon>
        <taxon>Phyllobacteriaceae</taxon>
        <taxon>Mesorhizobium</taxon>
    </lineage>
</organism>
<reference evidence="1 2" key="1">
    <citation type="submission" date="2022-03" db="EMBL/GenBank/DDBJ databases">
        <authorList>
            <person name="Brunel B."/>
        </authorList>
    </citation>
    <scope>NUCLEOTIDE SEQUENCE [LARGE SCALE GENOMIC DNA]</scope>
    <source>
        <strain evidence="1">STM5069sample</strain>
    </source>
</reference>
<evidence type="ECO:0000313" key="1">
    <source>
        <dbReference type="EMBL" id="CAH2406391.1"/>
    </source>
</evidence>
<dbReference type="EMBL" id="CAKXZT010000149">
    <property type="protein sequence ID" value="CAH2406391.1"/>
    <property type="molecule type" value="Genomic_DNA"/>
</dbReference>
<gene>
    <name evidence="1" type="ORF">MES5069_520100</name>
</gene>
<proteinExistence type="predicted"/>
<keyword evidence="2" id="KW-1185">Reference proteome</keyword>
<dbReference type="Proteomes" id="UP001153050">
    <property type="component" value="Unassembled WGS sequence"/>
</dbReference>
<protein>
    <submittedName>
        <fullName evidence="1">Uncharacterized protein</fullName>
    </submittedName>
</protein>
<evidence type="ECO:0000313" key="2">
    <source>
        <dbReference type="Proteomes" id="UP001153050"/>
    </source>
</evidence>
<accession>A0ABN8K7X7</accession>
<comment type="caution">
    <text evidence="1">The sequence shown here is derived from an EMBL/GenBank/DDBJ whole genome shotgun (WGS) entry which is preliminary data.</text>
</comment>
<name>A0ABN8K7X7_9HYPH</name>